<protein>
    <submittedName>
        <fullName evidence="1">Uncharacterized protein</fullName>
    </submittedName>
</protein>
<name>A0AAE3F4K9_9FIRM</name>
<dbReference type="GeneID" id="79855313"/>
<sequence length="59" mass="6647">MAKVINIKWETDGYEIDLPNEVTIPDCFMDSDAGPDVDAISDWLSDMSGWLHDGFEIVE</sequence>
<evidence type="ECO:0000313" key="1">
    <source>
        <dbReference type="EMBL" id="MCG4767010.1"/>
    </source>
</evidence>
<comment type="caution">
    <text evidence="1">The sequence shown here is derived from an EMBL/GenBank/DDBJ whole genome shotgun (WGS) entry which is preliminary data.</text>
</comment>
<evidence type="ECO:0000313" key="2">
    <source>
        <dbReference type="Proteomes" id="UP001199915"/>
    </source>
</evidence>
<accession>A0AAE3F4K9</accession>
<reference evidence="1" key="1">
    <citation type="submission" date="2022-01" db="EMBL/GenBank/DDBJ databases">
        <title>Collection of gut derived symbiotic bacterial strains cultured from healthy donors.</title>
        <authorList>
            <person name="Lin H."/>
            <person name="Kohout C."/>
            <person name="Waligurski E."/>
            <person name="Pamer E.G."/>
        </authorList>
    </citation>
    <scope>NUCLEOTIDE SEQUENCE</scope>
    <source>
        <strain evidence="1">DFI.5.49</strain>
    </source>
</reference>
<organism evidence="1 2">
    <name type="scientific">Fusicatenibacter saccharivorans</name>
    <dbReference type="NCBI Taxonomy" id="1150298"/>
    <lineage>
        <taxon>Bacteria</taxon>
        <taxon>Bacillati</taxon>
        <taxon>Bacillota</taxon>
        <taxon>Clostridia</taxon>
        <taxon>Lachnospirales</taxon>
        <taxon>Lachnospiraceae</taxon>
        <taxon>Fusicatenibacter</taxon>
    </lineage>
</organism>
<dbReference type="RefSeq" id="WP_117802170.1">
    <property type="nucleotide sequence ID" value="NZ_JAAITR010000007.1"/>
</dbReference>
<dbReference type="EMBL" id="JAKNFS010000029">
    <property type="protein sequence ID" value="MCG4767010.1"/>
    <property type="molecule type" value="Genomic_DNA"/>
</dbReference>
<dbReference type="AlphaFoldDB" id="A0AAE3F4K9"/>
<proteinExistence type="predicted"/>
<gene>
    <name evidence="1" type="ORF">L0N21_16075</name>
</gene>
<dbReference type="Proteomes" id="UP001199915">
    <property type="component" value="Unassembled WGS sequence"/>
</dbReference>